<evidence type="ECO:0000256" key="1">
    <source>
        <dbReference type="SAM" id="MobiDB-lite"/>
    </source>
</evidence>
<dbReference type="EMBL" id="CP002271">
    <property type="protein sequence ID" value="ADO75126.1"/>
    <property type="molecule type" value="Genomic_DNA"/>
</dbReference>
<sequence>MRHRPELELSDARATGAELELSDARATGAELELSDARTTGAELGAATMAAVLTRAPGPSWSGPPCARHGPS</sequence>
<accession>E3FEH0</accession>
<name>E3FEH0_STIAD</name>
<dbReference type="AlphaFoldDB" id="E3FEH0"/>
<evidence type="ECO:0000313" key="2">
    <source>
        <dbReference type="EMBL" id="ADO75126.1"/>
    </source>
</evidence>
<proteinExistence type="predicted"/>
<feature type="region of interest" description="Disordered" evidence="1">
    <location>
        <begin position="1"/>
        <end position="33"/>
    </location>
</feature>
<keyword evidence="3" id="KW-1185">Reference proteome</keyword>
<dbReference type="HOGENOM" id="CLU_2738122_0_0_7"/>
<gene>
    <name evidence="2" type="ordered locus">STAUR_7370</name>
</gene>
<dbReference type="RefSeq" id="WP_013377791.1">
    <property type="nucleotide sequence ID" value="NC_014623.1"/>
</dbReference>
<reference evidence="2 3" key="1">
    <citation type="journal article" date="2011" name="Mol. Biol. Evol.">
        <title>Comparative genomic analysis of fruiting body formation in Myxococcales.</title>
        <authorList>
            <person name="Huntley S."/>
            <person name="Hamann N."/>
            <person name="Wegener-Feldbrugge S."/>
            <person name="Treuner-Lange A."/>
            <person name="Kube M."/>
            <person name="Reinhardt R."/>
            <person name="Klages S."/>
            <person name="Muller R."/>
            <person name="Ronning C.M."/>
            <person name="Nierman W.C."/>
            <person name="Sogaard-Andersen L."/>
        </authorList>
    </citation>
    <scope>NUCLEOTIDE SEQUENCE [LARGE SCALE GENOMIC DNA]</scope>
    <source>
        <strain evidence="2 3">DW4/3-1</strain>
    </source>
</reference>
<protein>
    <submittedName>
        <fullName evidence="2">Uncharacterized protein</fullName>
    </submittedName>
</protein>
<evidence type="ECO:0000313" key="3">
    <source>
        <dbReference type="Proteomes" id="UP000001351"/>
    </source>
</evidence>
<dbReference type="Proteomes" id="UP000001351">
    <property type="component" value="Chromosome"/>
</dbReference>
<organism evidence="2 3">
    <name type="scientific">Stigmatella aurantiaca (strain DW4/3-1)</name>
    <dbReference type="NCBI Taxonomy" id="378806"/>
    <lineage>
        <taxon>Bacteria</taxon>
        <taxon>Pseudomonadati</taxon>
        <taxon>Myxococcota</taxon>
        <taxon>Myxococcia</taxon>
        <taxon>Myxococcales</taxon>
        <taxon>Cystobacterineae</taxon>
        <taxon>Archangiaceae</taxon>
        <taxon>Stigmatella</taxon>
    </lineage>
</organism>
<feature type="compositionally biased region" description="Basic and acidic residues" evidence="1">
    <location>
        <begin position="1"/>
        <end position="11"/>
    </location>
</feature>
<dbReference type="KEGG" id="sur:STAUR_7370"/>